<keyword evidence="2" id="KW-0969">Cilium</keyword>
<dbReference type="GO" id="GO:0003774">
    <property type="term" value="F:cytoskeletal motor activity"/>
    <property type="evidence" value="ECO:0007669"/>
    <property type="project" value="InterPro"/>
</dbReference>
<evidence type="ECO:0000259" key="1">
    <source>
        <dbReference type="Pfam" id="PF01706"/>
    </source>
</evidence>
<dbReference type="Pfam" id="PF01706">
    <property type="entry name" value="FliG_C"/>
    <property type="match status" value="1"/>
</dbReference>
<dbReference type="InterPro" id="IPR023087">
    <property type="entry name" value="Flg_Motor_Flig_C"/>
</dbReference>
<dbReference type="AlphaFoldDB" id="A0AA35SF87"/>
<name>A0AA35SF87_GEOBA</name>
<gene>
    <name evidence="2" type="ORF">GBAR_LOCUS16183</name>
</gene>
<keyword evidence="3" id="KW-1185">Reference proteome</keyword>
<dbReference type="Proteomes" id="UP001174909">
    <property type="component" value="Unassembled WGS sequence"/>
</dbReference>
<dbReference type="PANTHER" id="PTHR30534">
    <property type="entry name" value="FLAGELLAR MOTOR SWITCH PROTEIN FLIG"/>
    <property type="match status" value="1"/>
</dbReference>
<keyword evidence="2" id="KW-0966">Cell projection</keyword>
<dbReference type="SUPFAM" id="SSF48029">
    <property type="entry name" value="FliG"/>
    <property type="match status" value="1"/>
</dbReference>
<dbReference type="PRINTS" id="PR00954">
    <property type="entry name" value="FLGMOTORFLIG"/>
</dbReference>
<dbReference type="InterPro" id="IPR011002">
    <property type="entry name" value="FliG_a-hlx"/>
</dbReference>
<reference evidence="2" key="1">
    <citation type="submission" date="2023-03" db="EMBL/GenBank/DDBJ databases">
        <authorList>
            <person name="Steffen K."/>
            <person name="Cardenas P."/>
        </authorList>
    </citation>
    <scope>NUCLEOTIDE SEQUENCE</scope>
</reference>
<dbReference type="Gene3D" id="1.10.220.30">
    <property type="match status" value="2"/>
</dbReference>
<evidence type="ECO:0000313" key="3">
    <source>
        <dbReference type="Proteomes" id="UP001174909"/>
    </source>
</evidence>
<accession>A0AA35SF87</accession>
<feature type="domain" description="Flagellar motor switch protein FliG C-terminal" evidence="1">
    <location>
        <begin position="70"/>
        <end position="176"/>
    </location>
</feature>
<proteinExistence type="predicted"/>
<dbReference type="InterPro" id="IPR000090">
    <property type="entry name" value="Flg_Motor_Flig"/>
</dbReference>
<organism evidence="2 3">
    <name type="scientific">Geodia barretti</name>
    <name type="common">Barrett's horny sponge</name>
    <dbReference type="NCBI Taxonomy" id="519541"/>
    <lineage>
        <taxon>Eukaryota</taxon>
        <taxon>Metazoa</taxon>
        <taxon>Porifera</taxon>
        <taxon>Demospongiae</taxon>
        <taxon>Heteroscleromorpha</taxon>
        <taxon>Tetractinellida</taxon>
        <taxon>Astrophorina</taxon>
        <taxon>Geodiidae</taxon>
        <taxon>Geodia</taxon>
    </lineage>
</organism>
<dbReference type="EMBL" id="CASHTH010002328">
    <property type="protein sequence ID" value="CAI8028354.1"/>
    <property type="molecule type" value="Genomic_DNA"/>
</dbReference>
<comment type="caution">
    <text evidence="2">The sequence shown here is derived from an EMBL/GenBank/DDBJ whole genome shotgun (WGS) entry which is preliminary data.</text>
</comment>
<dbReference type="GO" id="GO:0006935">
    <property type="term" value="P:chemotaxis"/>
    <property type="evidence" value="ECO:0007669"/>
    <property type="project" value="InterPro"/>
</dbReference>
<keyword evidence="2" id="KW-0282">Flagellum</keyword>
<sequence length="178" mass="19639">MLPFDKQVRIAEKVTTTEIVDAERATQIWDEQVAKIKEALQKTTFLGEGAANLAKLLSYMDIAGQNRLLETLAEKQPELVESVSEKLLTFEDLSNLENEAIKTILQVLDKPTLALALHNAPPAIHDRFLENMSAPQADAVEAEIAQLTFEQTQIADTARQSVVSLVRNFAAKGLLKIG</sequence>
<dbReference type="PANTHER" id="PTHR30534:SF0">
    <property type="entry name" value="FLAGELLAR MOTOR SWITCH PROTEIN FLIG"/>
    <property type="match status" value="1"/>
</dbReference>
<protein>
    <submittedName>
        <fullName evidence="2">Flagellar motor switch protein FliG</fullName>
    </submittedName>
</protein>
<evidence type="ECO:0000313" key="2">
    <source>
        <dbReference type="EMBL" id="CAI8028354.1"/>
    </source>
</evidence>